<reference evidence="2 3" key="1">
    <citation type="submission" date="2019-02" db="EMBL/GenBank/DDBJ databases">
        <title>Genomic Encyclopedia of Type Strains, Phase IV (KMG-IV): sequencing the most valuable type-strain genomes for metagenomic binning, comparative biology and taxonomic classification.</title>
        <authorList>
            <person name="Goeker M."/>
        </authorList>
    </citation>
    <scope>NUCLEOTIDE SEQUENCE [LARGE SCALE GENOMIC DNA]</scope>
    <source>
        <strain evidence="2 3">DSM 19570</strain>
    </source>
</reference>
<dbReference type="SUPFAM" id="SSF54534">
    <property type="entry name" value="FKBP-like"/>
    <property type="match status" value="1"/>
</dbReference>
<dbReference type="InterPro" id="IPR036953">
    <property type="entry name" value="GreA/GreB_C_sf"/>
</dbReference>
<dbReference type="Pfam" id="PF01272">
    <property type="entry name" value="GreA_GreB"/>
    <property type="match status" value="1"/>
</dbReference>
<sequence>MEVLAHERTLTELDHVRLLNLVRRDRRSDGSSAPRLAIEHVLDACAIVASRQAPPDVVTMYSQVVLQDLDTGLRSKLTLCYPADAEPAAGFVSVLSPVGASLLGLRVGCVTRWSTPAGEARAAEILAILFQPEASGDYAM</sequence>
<dbReference type="GO" id="GO:0070063">
    <property type="term" value="F:RNA polymerase binding"/>
    <property type="evidence" value="ECO:0007669"/>
    <property type="project" value="InterPro"/>
</dbReference>
<dbReference type="PANTHER" id="PTHR30437">
    <property type="entry name" value="TRANSCRIPTION ELONGATION FACTOR GREA"/>
    <property type="match status" value="1"/>
</dbReference>
<keyword evidence="3" id="KW-1185">Reference proteome</keyword>
<dbReference type="RefSeq" id="WP_242616985.1">
    <property type="nucleotide sequence ID" value="NZ_SHKP01000007.1"/>
</dbReference>
<dbReference type="EMBL" id="SHKP01000007">
    <property type="protein sequence ID" value="RZT95192.1"/>
    <property type="molecule type" value="Genomic_DNA"/>
</dbReference>
<comment type="caution">
    <text evidence="2">The sequence shown here is derived from an EMBL/GenBank/DDBJ whole genome shotgun (WGS) entry which is preliminary data.</text>
</comment>
<name>A0A4Q7VGM5_9BURK</name>
<protein>
    <submittedName>
        <fullName evidence="2">Regulator of nucleoside diphosphate kinase</fullName>
    </submittedName>
</protein>
<dbReference type="PANTHER" id="PTHR30437:SF5">
    <property type="entry name" value="REGULATOR OF NUCLEOSIDE DIPHOSPHATE KINASE"/>
    <property type="match status" value="1"/>
</dbReference>
<feature type="domain" description="Transcription elongation factor GreA/GreB C-terminal" evidence="1">
    <location>
        <begin position="54"/>
        <end position="128"/>
    </location>
</feature>
<dbReference type="GO" id="GO:0016301">
    <property type="term" value="F:kinase activity"/>
    <property type="evidence" value="ECO:0007669"/>
    <property type="project" value="UniProtKB-KW"/>
</dbReference>
<dbReference type="Gene3D" id="3.10.50.30">
    <property type="entry name" value="Transcription elongation factor, GreA/GreB, C-terminal domain"/>
    <property type="match status" value="1"/>
</dbReference>
<dbReference type="InterPro" id="IPR001437">
    <property type="entry name" value="Tscrpt_elong_fac_GreA/B_C"/>
</dbReference>
<keyword evidence="2" id="KW-0418">Kinase</keyword>
<keyword evidence="2" id="KW-0808">Transferase</keyword>
<dbReference type="GO" id="GO:0032784">
    <property type="term" value="P:regulation of DNA-templated transcription elongation"/>
    <property type="evidence" value="ECO:0007669"/>
    <property type="project" value="InterPro"/>
</dbReference>
<dbReference type="InterPro" id="IPR023459">
    <property type="entry name" value="Tscrpt_elong_fac_GreA/B_fam"/>
</dbReference>
<evidence type="ECO:0000259" key="1">
    <source>
        <dbReference type="Pfam" id="PF01272"/>
    </source>
</evidence>
<organism evidence="2 3">
    <name type="scientific">Rivibacter subsaxonicus</name>
    <dbReference type="NCBI Taxonomy" id="457575"/>
    <lineage>
        <taxon>Bacteria</taxon>
        <taxon>Pseudomonadati</taxon>
        <taxon>Pseudomonadota</taxon>
        <taxon>Betaproteobacteria</taxon>
        <taxon>Burkholderiales</taxon>
        <taxon>Rivibacter</taxon>
    </lineage>
</organism>
<dbReference type="AlphaFoldDB" id="A0A4Q7VGM5"/>
<accession>A0A4Q7VGM5</accession>
<proteinExistence type="predicted"/>
<evidence type="ECO:0000313" key="2">
    <source>
        <dbReference type="EMBL" id="RZT95192.1"/>
    </source>
</evidence>
<dbReference type="GO" id="GO:0003677">
    <property type="term" value="F:DNA binding"/>
    <property type="evidence" value="ECO:0007669"/>
    <property type="project" value="InterPro"/>
</dbReference>
<evidence type="ECO:0000313" key="3">
    <source>
        <dbReference type="Proteomes" id="UP000293671"/>
    </source>
</evidence>
<dbReference type="GO" id="GO:0006354">
    <property type="term" value="P:DNA-templated transcription elongation"/>
    <property type="evidence" value="ECO:0007669"/>
    <property type="project" value="TreeGrafter"/>
</dbReference>
<dbReference type="Proteomes" id="UP000293671">
    <property type="component" value="Unassembled WGS sequence"/>
</dbReference>
<gene>
    <name evidence="2" type="ORF">EV670_2942</name>
</gene>